<feature type="region of interest" description="Disordered" evidence="1">
    <location>
        <begin position="574"/>
        <end position="598"/>
    </location>
</feature>
<dbReference type="GO" id="GO:0007131">
    <property type="term" value="P:reciprocal meiotic recombination"/>
    <property type="evidence" value="ECO:0007669"/>
    <property type="project" value="TreeGrafter"/>
</dbReference>
<evidence type="ECO:0000313" key="4">
    <source>
        <dbReference type="Proteomes" id="UP001295684"/>
    </source>
</evidence>
<accession>A0AAD1UAC2</accession>
<keyword evidence="4" id="KW-1185">Reference proteome</keyword>
<protein>
    <submittedName>
        <fullName evidence="3">Uncharacterized protein</fullName>
    </submittedName>
</protein>
<feature type="transmembrane region" description="Helical" evidence="2">
    <location>
        <begin position="335"/>
        <end position="361"/>
    </location>
</feature>
<evidence type="ECO:0000256" key="1">
    <source>
        <dbReference type="SAM" id="MobiDB-lite"/>
    </source>
</evidence>
<dbReference type="PANTHER" id="PTHR31398:SF0">
    <property type="entry name" value="MEIOTIC NUCLEAR DIVISION PROTEIN 1 HOMOLOG"/>
    <property type="match status" value="1"/>
</dbReference>
<dbReference type="PANTHER" id="PTHR31398">
    <property type="entry name" value="MEIOTIC NUCLEAR DIVISION PROTEIN 1 HOMOLOG"/>
    <property type="match status" value="1"/>
</dbReference>
<proteinExistence type="predicted"/>
<gene>
    <name evidence="3" type="ORF">ECRASSUSDP1_LOCUS4266</name>
</gene>
<dbReference type="GO" id="GO:0005634">
    <property type="term" value="C:nucleus"/>
    <property type="evidence" value="ECO:0007669"/>
    <property type="project" value="TreeGrafter"/>
</dbReference>
<evidence type="ECO:0000256" key="2">
    <source>
        <dbReference type="SAM" id="Phobius"/>
    </source>
</evidence>
<name>A0AAD1UAC2_EUPCR</name>
<reference evidence="3" key="1">
    <citation type="submission" date="2023-07" db="EMBL/GenBank/DDBJ databases">
        <authorList>
            <consortium name="AG Swart"/>
            <person name="Singh M."/>
            <person name="Singh A."/>
            <person name="Seah K."/>
            <person name="Emmerich C."/>
        </authorList>
    </citation>
    <scope>NUCLEOTIDE SEQUENCE</scope>
    <source>
        <strain evidence="3">DP1</strain>
    </source>
</reference>
<dbReference type="EMBL" id="CAMPGE010004095">
    <property type="protein sequence ID" value="CAI2362936.1"/>
    <property type="molecule type" value="Genomic_DNA"/>
</dbReference>
<dbReference type="Proteomes" id="UP001295684">
    <property type="component" value="Unassembled WGS sequence"/>
</dbReference>
<organism evidence="3 4">
    <name type="scientific">Euplotes crassus</name>
    <dbReference type="NCBI Taxonomy" id="5936"/>
    <lineage>
        <taxon>Eukaryota</taxon>
        <taxon>Sar</taxon>
        <taxon>Alveolata</taxon>
        <taxon>Ciliophora</taxon>
        <taxon>Intramacronucleata</taxon>
        <taxon>Spirotrichea</taxon>
        <taxon>Hypotrichia</taxon>
        <taxon>Euplotida</taxon>
        <taxon>Euplotidae</taxon>
        <taxon>Moneuplotes</taxon>
    </lineage>
</organism>
<feature type="transmembrane region" description="Helical" evidence="2">
    <location>
        <begin position="44"/>
        <end position="63"/>
    </location>
</feature>
<evidence type="ECO:0000313" key="3">
    <source>
        <dbReference type="EMBL" id="CAI2362936.1"/>
    </source>
</evidence>
<sequence length="598" mass="68845">MSKAKTANWFQKSFLYLNSWVKSSDKFGVPVSLNFRGEESFKTTIGGIFSLISVVLLVMYTVSEMRLVITKGKTSINSNIVSRNLLESKETYQIAKNDFVLGMGANTNELMDPTYFNFQYKNKIIEKDLIGGPEIRNEDVKYSIVLCDDKFDKFIDKEAARRLNMHLTLCPNSSDWRIGGSETGYQFSSFIGSIRRCSSSVPGFCKSDINNKINSQRFFVASSNYYFDVDNYDSPVNVTFEDEFNYALIQGMTVEKTLRVRINKAYDYTSIWYPSEPKEYTYYSIESVKDDLQAENGSGDLARINIILDKNYKIVERKVYTFYDMLGQVGGVMGIIYSLGSVCVSFFSGKIYIMTLLSYFYKVERSSDIHKVTPSQKISVKRLNSFQEDLSKIAIKEEEKFEDSKCNIRSRTHEDSSSNKVSQLKEKLTSLQYYKYSCCDLFYSIFCCSKFRRKKSKETPLYKRYKDYSCGRKKIAQELDLISIIDTMRTVHILSNIIFDKHKKVLAQHQPINLCFNAKANSKLDYPKTEEKINQEKFSKTQLDTLQDLEQELLSDPITLTLFTNIIQAPELDGAVNNPKNKPLQTPISSDFQFQKAP</sequence>
<keyword evidence="2" id="KW-1133">Transmembrane helix</keyword>
<keyword evidence="2" id="KW-0472">Membrane</keyword>
<dbReference type="AlphaFoldDB" id="A0AAD1UAC2"/>
<keyword evidence="2" id="KW-0812">Transmembrane</keyword>
<comment type="caution">
    <text evidence="3">The sequence shown here is derived from an EMBL/GenBank/DDBJ whole genome shotgun (WGS) entry which is preliminary data.</text>
</comment>
<feature type="compositionally biased region" description="Polar residues" evidence="1">
    <location>
        <begin position="578"/>
        <end position="598"/>
    </location>
</feature>